<dbReference type="GO" id="GO:0005739">
    <property type="term" value="C:mitochondrion"/>
    <property type="evidence" value="ECO:0007669"/>
    <property type="project" value="EnsemblFungi"/>
</dbReference>
<dbReference type="InterPro" id="IPR023213">
    <property type="entry name" value="CAT-like_dom_sf"/>
</dbReference>
<dbReference type="PANTHER" id="PTHR22589">
    <property type="entry name" value="CARNITINE O-ACYLTRANSFERASE"/>
    <property type="match status" value="1"/>
</dbReference>
<dbReference type="InterPro" id="IPR039551">
    <property type="entry name" value="Cho/carn_acyl_trans"/>
</dbReference>
<protein>
    <submittedName>
        <fullName evidence="11">Choline/Carnitine o-acyltransferase-domain-containing protein</fullName>
    </submittedName>
</protein>
<gene>
    <name evidence="11" type="ORF">B0I71DRAFT_127578</name>
    <name evidence="10" type="ORF">YALI1_F28064g</name>
</gene>
<dbReference type="GO" id="GO:0004092">
    <property type="term" value="F:carnitine O-acetyltransferase activity"/>
    <property type="evidence" value="ECO:0007669"/>
    <property type="project" value="TreeGrafter"/>
</dbReference>
<name>A0A1H6PNX1_YARLL</name>
<dbReference type="Proteomes" id="UP000182444">
    <property type="component" value="Chromosome 1F"/>
</dbReference>
<dbReference type="eggNOG" id="KOG3719">
    <property type="taxonomic scope" value="Eukaryota"/>
</dbReference>
<dbReference type="InterPro" id="IPR000542">
    <property type="entry name" value="Carn_acyl_trans"/>
</dbReference>
<dbReference type="RefSeq" id="XP_505698.1">
    <property type="nucleotide sequence ID" value="XM_505698.1"/>
</dbReference>
<evidence type="ECO:0000259" key="9">
    <source>
        <dbReference type="Pfam" id="PF00755"/>
    </source>
</evidence>
<accession>A0A1H6PNX1</accession>
<dbReference type="SUPFAM" id="SSF52777">
    <property type="entry name" value="CoA-dependent acyltransferases"/>
    <property type="match status" value="2"/>
</dbReference>
<dbReference type="InterPro" id="IPR042231">
    <property type="entry name" value="Cho/carn_acyl_trans_2"/>
</dbReference>
<dbReference type="VEuPathDB" id="FungiDB:YALI0_F21197g"/>
<evidence type="ECO:0000313" key="12">
    <source>
        <dbReference type="Proteomes" id="UP000182444"/>
    </source>
</evidence>
<dbReference type="Gene3D" id="3.30.559.70">
    <property type="entry name" value="Choline/Carnitine o-acyltransferase, domain 2"/>
    <property type="match status" value="1"/>
</dbReference>
<keyword evidence="5" id="KW-0443">Lipid metabolism</keyword>
<evidence type="ECO:0000256" key="4">
    <source>
        <dbReference type="ARBA" id="ARBA00022832"/>
    </source>
</evidence>
<feature type="active site" description="Proton acceptor" evidence="7">
    <location>
        <position position="321"/>
    </location>
</feature>
<dbReference type="Gene3D" id="1.10.275.20">
    <property type="entry name" value="Choline/Carnitine o-acyltransferase"/>
    <property type="match status" value="1"/>
</dbReference>
<dbReference type="FunFam" id="3.30.559.10:FF:000025">
    <property type="entry name" value="Carnitine acetyl transferase"/>
    <property type="match status" value="1"/>
</dbReference>
<dbReference type="PANTHER" id="PTHR22589:SF29">
    <property type="entry name" value="MITOCHONDRIAL CARNITINE O-ACETYLTRANSFERASE-RELATED"/>
    <property type="match status" value="1"/>
</dbReference>
<reference evidence="10 12" key="1">
    <citation type="journal article" date="2016" name="PLoS ONE">
        <title>Sequence Assembly of Yarrowia lipolytica Strain W29/CLIB89 Shows Transposable Element Diversity.</title>
        <authorList>
            <person name="Magnan C."/>
            <person name="Yu J."/>
            <person name="Chang I."/>
            <person name="Jahn E."/>
            <person name="Kanomata Y."/>
            <person name="Wu J."/>
            <person name="Zeller M."/>
            <person name="Oakes M."/>
            <person name="Baldi P."/>
            <person name="Sandmeyer S."/>
        </authorList>
    </citation>
    <scope>NUCLEOTIDE SEQUENCE [LARGE SCALE GENOMIC DNA]</scope>
    <source>
        <strain evidence="10">CLIB89</strain>
        <strain evidence="12">CLIB89(W29)</strain>
    </source>
</reference>
<reference evidence="11 13" key="2">
    <citation type="submission" date="2018-07" db="EMBL/GenBank/DDBJ databases">
        <title>Draft Genome Assemblies for Five Robust Yarrowia lipolytica Strains Exhibiting High Lipid Production and Pentose Sugar Utilization and Sugar Alcohol Secretion from Undetoxified Lignocellulosic Biomass Hydrolysates.</title>
        <authorList>
            <consortium name="DOE Joint Genome Institute"/>
            <person name="Walker C."/>
            <person name="Ryu S."/>
            <person name="Na H."/>
            <person name="Zane M."/>
            <person name="LaButti K."/>
            <person name="Lipzen A."/>
            <person name="Haridas S."/>
            <person name="Barry K."/>
            <person name="Grigoriev I.V."/>
            <person name="Quarterman J."/>
            <person name="Slininger P."/>
            <person name="Dien B."/>
            <person name="Trinh C.T."/>
        </authorList>
    </citation>
    <scope>NUCLEOTIDE SEQUENCE [LARGE SCALE GENOMIC DNA]</scope>
    <source>
        <strain evidence="11 13">YB392</strain>
    </source>
</reference>
<dbReference type="AlphaFoldDB" id="A0A1H6PNX1"/>
<evidence type="ECO:0000256" key="3">
    <source>
        <dbReference type="ARBA" id="ARBA00022679"/>
    </source>
</evidence>
<evidence type="ECO:0000256" key="8">
    <source>
        <dbReference type="RuleBase" id="RU003801"/>
    </source>
</evidence>
<sequence>MSDSTFAHQESLPKLPIPDLKDTCDNYLEALRPLQTAHEHERTERAVHEFLNTSGPILQEELKQYGKPRSSYIEQFWYDSYLNYDSPLVLNLNPFFLIEDDPTPVQQSQVDRAATLTTSSLRFIRALRREELPPDNVRGTKLCMYQYSRLFASARIPSANGCVMQSDSTSKHIVVLCRSQFYWFDVLDDNNDLIMVEKDIALNFETIIQDAEGTPITEIAKGAVGVLTTENRRVWASIRDQMNRATDSSNYECLKLIDSALFVVCLDHAAPESLSDLTRNALCGLSELQKGVQVGTCTNRWYDKLQIIVTQNAKAGVTFEHTGVDGHTVLRFVSDIYTDSILRFANTISGAAPSLWKTVSPDPAKRDPASFGNVSTTPRKLEWSIGPELQTALRFAETRNSDLIHQNEFECLSFNHYGKKAICEMGCSPDAFVQMVFQAAYYVLYGRVECTYEPAMTKTFLHGRTESIRSVTKESSEFCRKFCEDLPAETKLEYLRKACQQHTKNTKKSSQGLGQDRHLYALLCIWRRYLEESDDNDSTTSQTSIGSQTAVDIGDEMTPITGLGDVHLPKAGGSIPSIFSDPGWDKLNNTILSTSNCGNPALKLFGFGPTSPDGYGLGYIIKDDSITICASSKHRQTARFLETLSTVMMEIRLLFREVAKAKAQRPAGASRARSCERVPQVHTTKQVHFGRTLPRSRKPSETEIYDEEMSYLLGGYGYFDMADFENAADTERLGRKEIGRKLRLAEY</sequence>
<evidence type="ECO:0000256" key="7">
    <source>
        <dbReference type="PIRSR" id="PIRSR600542-1"/>
    </source>
</evidence>
<dbReference type="Proteomes" id="UP000256601">
    <property type="component" value="Unassembled WGS sequence"/>
</dbReference>
<dbReference type="PROSITE" id="PS00440">
    <property type="entry name" value="ACYLTRANSF_C_2"/>
    <property type="match status" value="1"/>
</dbReference>
<dbReference type="EMBL" id="CP017558">
    <property type="protein sequence ID" value="AOW07505.1"/>
    <property type="molecule type" value="Genomic_DNA"/>
</dbReference>
<evidence type="ECO:0000256" key="2">
    <source>
        <dbReference type="ARBA" id="ARBA00022448"/>
    </source>
</evidence>
<keyword evidence="4" id="KW-0276">Fatty acid metabolism</keyword>
<dbReference type="GO" id="GO:0006631">
    <property type="term" value="P:fatty acid metabolic process"/>
    <property type="evidence" value="ECO:0007669"/>
    <property type="project" value="UniProtKB-KW"/>
</dbReference>
<evidence type="ECO:0000256" key="6">
    <source>
        <dbReference type="ARBA" id="ARBA00023315"/>
    </source>
</evidence>
<dbReference type="FunFam" id="3.30.559.70:FF:000003">
    <property type="entry name" value="Carnitine acetyl transferase FacC"/>
    <property type="match status" value="1"/>
</dbReference>
<evidence type="ECO:0000313" key="13">
    <source>
        <dbReference type="Proteomes" id="UP000256601"/>
    </source>
</evidence>
<evidence type="ECO:0000256" key="5">
    <source>
        <dbReference type="ARBA" id="ARBA00023098"/>
    </source>
</evidence>
<proteinExistence type="inferred from homology"/>
<dbReference type="Pfam" id="PF00755">
    <property type="entry name" value="Carn_acyltransf"/>
    <property type="match status" value="1"/>
</dbReference>
<evidence type="ECO:0000256" key="1">
    <source>
        <dbReference type="ARBA" id="ARBA00005232"/>
    </source>
</evidence>
<dbReference type="VEuPathDB" id="FungiDB:YALI1_F28064g"/>
<comment type="similarity">
    <text evidence="1 8">Belongs to the carnitine/choline acetyltransferase family.</text>
</comment>
<feature type="domain" description="Choline/carnitine acyltransferase" evidence="9">
    <location>
        <begin position="15"/>
        <end position="645"/>
    </location>
</feature>
<evidence type="ECO:0000313" key="11">
    <source>
        <dbReference type="EMBL" id="RDW28276.1"/>
    </source>
</evidence>
<dbReference type="GeneID" id="2908085"/>
<keyword evidence="2" id="KW-0813">Transport</keyword>
<dbReference type="OMA" id="HILVMRR"/>
<dbReference type="Gene3D" id="3.30.559.10">
    <property type="entry name" value="Chloramphenicol acetyltransferase-like domain"/>
    <property type="match status" value="2"/>
</dbReference>
<organism evidence="10 12">
    <name type="scientific">Yarrowia lipolytica</name>
    <name type="common">Candida lipolytica</name>
    <dbReference type="NCBI Taxonomy" id="4952"/>
    <lineage>
        <taxon>Eukaryota</taxon>
        <taxon>Fungi</taxon>
        <taxon>Dikarya</taxon>
        <taxon>Ascomycota</taxon>
        <taxon>Saccharomycotina</taxon>
        <taxon>Dipodascomycetes</taxon>
        <taxon>Dipodascales</taxon>
        <taxon>Dipodascales incertae sedis</taxon>
        <taxon>Yarrowia</taxon>
    </lineage>
</organism>
<dbReference type="EMBL" id="KZ857326">
    <property type="protein sequence ID" value="RDW28276.1"/>
    <property type="molecule type" value="Genomic_DNA"/>
</dbReference>
<dbReference type="OrthoDB" id="240216at2759"/>
<keyword evidence="3 8" id="KW-0808">Transferase</keyword>
<dbReference type="FunFam" id="3.30.559.10:FF:000019">
    <property type="entry name" value="Carnitine acetyl transferase"/>
    <property type="match status" value="1"/>
</dbReference>
<evidence type="ECO:0000313" key="10">
    <source>
        <dbReference type="EMBL" id="AOW07505.1"/>
    </source>
</evidence>
<dbReference type="InterPro" id="IPR042572">
    <property type="entry name" value="Carn_acyl_trans_N"/>
</dbReference>
<dbReference type="KEGG" id="yli:2908085"/>
<keyword evidence="6 8" id="KW-0012">Acyltransferase</keyword>
<dbReference type="GO" id="GO:0009437">
    <property type="term" value="P:carnitine metabolic process"/>
    <property type="evidence" value="ECO:0007669"/>
    <property type="project" value="EnsemblFungi"/>
</dbReference>